<keyword evidence="4" id="KW-0804">Transcription</keyword>
<dbReference type="InterPro" id="IPR000847">
    <property type="entry name" value="LysR_HTH_N"/>
</dbReference>
<dbReference type="PANTHER" id="PTHR30346">
    <property type="entry name" value="TRANSCRIPTIONAL DUAL REGULATOR HCAR-RELATED"/>
    <property type="match status" value="1"/>
</dbReference>
<dbReference type="Pfam" id="PF03466">
    <property type="entry name" value="LysR_substrate"/>
    <property type="match status" value="1"/>
</dbReference>
<dbReference type="Pfam" id="PF00126">
    <property type="entry name" value="HTH_1"/>
    <property type="match status" value="1"/>
</dbReference>
<feature type="domain" description="HTH lysR-type" evidence="5">
    <location>
        <begin position="1"/>
        <end position="58"/>
    </location>
</feature>
<dbReference type="Proteomes" id="UP000290218">
    <property type="component" value="Unassembled WGS sequence"/>
</dbReference>
<evidence type="ECO:0000313" key="7">
    <source>
        <dbReference type="Proteomes" id="UP000290218"/>
    </source>
</evidence>
<evidence type="ECO:0000256" key="2">
    <source>
        <dbReference type="ARBA" id="ARBA00023015"/>
    </source>
</evidence>
<keyword evidence="2" id="KW-0805">Transcription regulation</keyword>
<evidence type="ECO:0000256" key="3">
    <source>
        <dbReference type="ARBA" id="ARBA00023125"/>
    </source>
</evidence>
<name>A0A4V1M6Q2_9BACT</name>
<dbReference type="CDD" id="cd08411">
    <property type="entry name" value="PBP2_OxyR"/>
    <property type="match status" value="1"/>
</dbReference>
<dbReference type="AlphaFoldDB" id="A0A4V1M6Q2"/>
<dbReference type="RefSeq" id="WP_129047555.1">
    <property type="nucleotide sequence ID" value="NZ_SDHX01000001.1"/>
</dbReference>
<dbReference type="OrthoDB" id="9803735at2"/>
<dbReference type="PANTHER" id="PTHR30346:SF28">
    <property type="entry name" value="HTH-TYPE TRANSCRIPTIONAL REGULATOR CYNR"/>
    <property type="match status" value="1"/>
</dbReference>
<dbReference type="EMBL" id="SDHX01000001">
    <property type="protein sequence ID" value="RXK56189.1"/>
    <property type="molecule type" value="Genomic_DNA"/>
</dbReference>
<sequence>MELHQLRYFLAVARTRNFSRAAEQCHVAQPSLSQQIKKLEEELDERLFERTKREVALTPAGEVFRGHAERALEEVEAAREKVREVRGLVRGRVVLGALPTVAPYFLPARLRAFAEKFPGIEVVVHEDTTNRLVAAVLGKEVDLALLSLPVERAGLQAREFFDEPLLVALPARHRLAAKRRLTLDDLEQEPFILMQEGHCLAGQALQFCRLNGFAPQVSFRSAQLETVLAFVAEGRGVSIIPAMARRDRDKAVVCRALAGMTRSVGVVHRSGRPLAGTAQALLDFLAASGPGAR</sequence>
<dbReference type="InterPro" id="IPR036390">
    <property type="entry name" value="WH_DNA-bd_sf"/>
</dbReference>
<dbReference type="SUPFAM" id="SSF53850">
    <property type="entry name" value="Periplasmic binding protein-like II"/>
    <property type="match status" value="1"/>
</dbReference>
<dbReference type="PROSITE" id="PS50931">
    <property type="entry name" value="HTH_LYSR"/>
    <property type="match status" value="1"/>
</dbReference>
<protein>
    <submittedName>
        <fullName evidence="6">LysR family transcriptional regulator</fullName>
    </submittedName>
</protein>
<dbReference type="PRINTS" id="PR00039">
    <property type="entry name" value="HTHLYSR"/>
</dbReference>
<dbReference type="GO" id="GO:0032993">
    <property type="term" value="C:protein-DNA complex"/>
    <property type="evidence" value="ECO:0007669"/>
    <property type="project" value="TreeGrafter"/>
</dbReference>
<dbReference type="InterPro" id="IPR036388">
    <property type="entry name" value="WH-like_DNA-bd_sf"/>
</dbReference>
<dbReference type="InterPro" id="IPR005119">
    <property type="entry name" value="LysR_subst-bd"/>
</dbReference>
<dbReference type="GO" id="GO:0003700">
    <property type="term" value="F:DNA-binding transcription factor activity"/>
    <property type="evidence" value="ECO:0007669"/>
    <property type="project" value="InterPro"/>
</dbReference>
<evidence type="ECO:0000313" key="6">
    <source>
        <dbReference type="EMBL" id="RXK56189.1"/>
    </source>
</evidence>
<evidence type="ECO:0000256" key="1">
    <source>
        <dbReference type="ARBA" id="ARBA00009437"/>
    </source>
</evidence>
<dbReference type="SUPFAM" id="SSF46785">
    <property type="entry name" value="Winged helix' DNA-binding domain"/>
    <property type="match status" value="1"/>
</dbReference>
<accession>A0A4V1M6Q2</accession>
<dbReference type="FunFam" id="1.10.10.10:FF:000001">
    <property type="entry name" value="LysR family transcriptional regulator"/>
    <property type="match status" value="1"/>
</dbReference>
<comment type="caution">
    <text evidence="6">The sequence shown here is derived from an EMBL/GenBank/DDBJ whole genome shotgun (WGS) entry which is preliminary data.</text>
</comment>
<comment type="similarity">
    <text evidence="1">Belongs to the LysR transcriptional regulatory family.</text>
</comment>
<dbReference type="Gene3D" id="3.40.190.10">
    <property type="entry name" value="Periplasmic binding protein-like II"/>
    <property type="match status" value="2"/>
</dbReference>
<organism evidence="6 7">
    <name type="scientific">Oleiharenicola lentus</name>
    <dbReference type="NCBI Taxonomy" id="2508720"/>
    <lineage>
        <taxon>Bacteria</taxon>
        <taxon>Pseudomonadati</taxon>
        <taxon>Verrucomicrobiota</taxon>
        <taxon>Opitutia</taxon>
        <taxon>Opitutales</taxon>
        <taxon>Opitutaceae</taxon>
        <taxon>Oleiharenicola</taxon>
    </lineage>
</organism>
<keyword evidence="3" id="KW-0238">DNA-binding</keyword>
<keyword evidence="7" id="KW-1185">Reference proteome</keyword>
<proteinExistence type="inferred from homology"/>
<evidence type="ECO:0000259" key="5">
    <source>
        <dbReference type="PROSITE" id="PS50931"/>
    </source>
</evidence>
<dbReference type="Gene3D" id="1.10.10.10">
    <property type="entry name" value="Winged helix-like DNA-binding domain superfamily/Winged helix DNA-binding domain"/>
    <property type="match status" value="1"/>
</dbReference>
<reference evidence="6 7" key="1">
    <citation type="submission" date="2019-01" db="EMBL/GenBank/DDBJ databases">
        <title>Lacunisphaera sp. strain TWA-58.</title>
        <authorList>
            <person name="Chen W.-M."/>
        </authorList>
    </citation>
    <scope>NUCLEOTIDE SEQUENCE [LARGE SCALE GENOMIC DNA]</scope>
    <source>
        <strain evidence="6 7">TWA-58</strain>
    </source>
</reference>
<dbReference type="GO" id="GO:0003677">
    <property type="term" value="F:DNA binding"/>
    <property type="evidence" value="ECO:0007669"/>
    <property type="project" value="UniProtKB-KW"/>
</dbReference>
<gene>
    <name evidence="6" type="ORF">ESB00_10045</name>
</gene>
<evidence type="ECO:0000256" key="4">
    <source>
        <dbReference type="ARBA" id="ARBA00023163"/>
    </source>
</evidence>